<dbReference type="EMBL" id="NRRY01000003">
    <property type="protein sequence ID" value="MBK1617435.1"/>
    <property type="molecule type" value="Genomic_DNA"/>
</dbReference>
<dbReference type="InterPro" id="IPR051159">
    <property type="entry name" value="Hexapeptide_acetyltransf"/>
</dbReference>
<accession>A0A9X0W5X1</accession>
<comment type="caution">
    <text evidence="1">The sequence shown here is derived from an EMBL/GenBank/DDBJ whole genome shotgun (WGS) entry which is preliminary data.</text>
</comment>
<gene>
    <name evidence="1" type="ORF">CKO42_02975</name>
</gene>
<evidence type="ECO:0000313" key="1">
    <source>
        <dbReference type="EMBL" id="MBK1617435.1"/>
    </source>
</evidence>
<keyword evidence="2" id="KW-1185">Reference proteome</keyword>
<dbReference type="InterPro" id="IPR001451">
    <property type="entry name" value="Hexapep"/>
</dbReference>
<organism evidence="1 2">
    <name type="scientific">Lamprobacter modestohalophilus</name>
    <dbReference type="NCBI Taxonomy" id="1064514"/>
    <lineage>
        <taxon>Bacteria</taxon>
        <taxon>Pseudomonadati</taxon>
        <taxon>Pseudomonadota</taxon>
        <taxon>Gammaproteobacteria</taxon>
        <taxon>Chromatiales</taxon>
        <taxon>Chromatiaceae</taxon>
        <taxon>Lamprobacter</taxon>
    </lineage>
</organism>
<reference evidence="1 2" key="1">
    <citation type="journal article" date="2020" name="Microorganisms">
        <title>Osmotic Adaptation and Compatible Solute Biosynthesis of Phototrophic Bacteria as Revealed from Genome Analyses.</title>
        <authorList>
            <person name="Imhoff J.F."/>
            <person name="Rahn T."/>
            <person name="Kunzel S."/>
            <person name="Keller A."/>
            <person name="Neulinger S.C."/>
        </authorList>
    </citation>
    <scope>NUCLEOTIDE SEQUENCE [LARGE SCALE GENOMIC DNA]</scope>
    <source>
        <strain evidence="1 2">DSM 25653</strain>
    </source>
</reference>
<dbReference type="Gene3D" id="2.160.10.10">
    <property type="entry name" value="Hexapeptide repeat proteins"/>
    <property type="match status" value="1"/>
</dbReference>
<dbReference type="PANTHER" id="PTHR23416">
    <property type="entry name" value="SIALIC ACID SYNTHASE-RELATED"/>
    <property type="match status" value="1"/>
</dbReference>
<dbReference type="AlphaFoldDB" id="A0A9X0W5X1"/>
<dbReference type="Pfam" id="PF14602">
    <property type="entry name" value="Hexapep_2"/>
    <property type="match status" value="1"/>
</dbReference>
<proteinExistence type="predicted"/>
<protein>
    <submittedName>
        <fullName evidence="1">Acetyltransferase</fullName>
    </submittedName>
</protein>
<dbReference type="CDD" id="cd04647">
    <property type="entry name" value="LbH_MAT_like"/>
    <property type="match status" value="1"/>
</dbReference>
<evidence type="ECO:0000313" key="2">
    <source>
        <dbReference type="Proteomes" id="UP001138768"/>
    </source>
</evidence>
<dbReference type="InterPro" id="IPR011004">
    <property type="entry name" value="Trimer_LpxA-like_sf"/>
</dbReference>
<dbReference type="RefSeq" id="WP_200238516.1">
    <property type="nucleotide sequence ID" value="NZ_NRRY01000003.1"/>
</dbReference>
<dbReference type="Proteomes" id="UP001138768">
    <property type="component" value="Unassembled WGS sequence"/>
</dbReference>
<dbReference type="SUPFAM" id="SSF51161">
    <property type="entry name" value="Trimeric LpxA-like enzymes"/>
    <property type="match status" value="1"/>
</dbReference>
<name>A0A9X0W5X1_9GAMM</name>
<sequence>MAKNSLKHILRSAALTLMLPLVLLYRMLGVVGDKDALFSAFSQLLSLLPGKTGSYLRVGFYRWVLPVCADSIYIGFGALFAQRETIIEDGVYVGPQCNIGSCRIGKNTLLGSGVHLMSGKGQHCFEDLETPIKDQGGRFDRIVVGEDCWIGNGALVMADIGNGCVVGAGSVVSKPVPEYSIVSGNPAQVLRQRAT</sequence>